<dbReference type="Proteomes" id="UP000037035">
    <property type="component" value="Unassembled WGS sequence"/>
</dbReference>
<accession>A0A0L6V1U8</accession>
<name>A0A0L6V1U8_9BASI</name>
<evidence type="ECO:0000313" key="1">
    <source>
        <dbReference type="EMBL" id="KNZ54743.1"/>
    </source>
</evidence>
<gene>
    <name evidence="1" type="ORF">VP01_2869g2</name>
</gene>
<organism evidence="1 2">
    <name type="scientific">Puccinia sorghi</name>
    <dbReference type="NCBI Taxonomy" id="27349"/>
    <lineage>
        <taxon>Eukaryota</taxon>
        <taxon>Fungi</taxon>
        <taxon>Dikarya</taxon>
        <taxon>Basidiomycota</taxon>
        <taxon>Pucciniomycotina</taxon>
        <taxon>Pucciniomycetes</taxon>
        <taxon>Pucciniales</taxon>
        <taxon>Pucciniaceae</taxon>
        <taxon>Puccinia</taxon>
    </lineage>
</organism>
<evidence type="ECO:0000313" key="2">
    <source>
        <dbReference type="Proteomes" id="UP000037035"/>
    </source>
</evidence>
<sequence length="220" mass="24382">LAIYILNLDHYRVRELNESGSCGGGGQSCGNLGVRELNESGSCGGGGQSFGRNYVGRQTVYPVAQQMQAIWKAPQDNINQLTAEVCHQTIIHKRGLASSFLRRLVRHRVTTIIQSTLSKASKVSNLDPGSIPSNVEMTVPAICPAPRGCYTPLQRRNEEQSPRNPTSTSGKFSVEKASFYQGKGHSESLKARFGYACFYCRETRHWYADCNSFWDDLLDV</sequence>
<dbReference type="EMBL" id="LAVV01007800">
    <property type="protein sequence ID" value="KNZ54743.1"/>
    <property type="molecule type" value="Genomic_DNA"/>
</dbReference>
<dbReference type="AlphaFoldDB" id="A0A0L6V1U8"/>
<feature type="non-terminal residue" evidence="1">
    <location>
        <position position="1"/>
    </location>
</feature>
<reference evidence="1 2" key="1">
    <citation type="submission" date="2015-08" db="EMBL/GenBank/DDBJ databases">
        <title>Next Generation Sequencing and Analysis of the Genome of Puccinia sorghi L Schw, the Causal Agent of Maize Common Rust.</title>
        <authorList>
            <person name="Rochi L."/>
            <person name="Burguener G."/>
            <person name="Darino M."/>
            <person name="Turjanski A."/>
            <person name="Kreff E."/>
            <person name="Dieguez M.J."/>
            <person name="Sacco F."/>
        </authorList>
    </citation>
    <scope>NUCLEOTIDE SEQUENCE [LARGE SCALE GENOMIC DNA]</scope>
    <source>
        <strain evidence="1 2">RO10H11247</strain>
    </source>
</reference>
<comment type="caution">
    <text evidence="1">The sequence shown here is derived from an EMBL/GenBank/DDBJ whole genome shotgun (WGS) entry which is preliminary data.</text>
</comment>
<dbReference type="OrthoDB" id="2506816at2759"/>
<protein>
    <submittedName>
        <fullName evidence="1">Uncharacterized protein</fullName>
    </submittedName>
</protein>
<keyword evidence="2" id="KW-1185">Reference proteome</keyword>
<proteinExistence type="predicted"/>
<dbReference type="VEuPathDB" id="FungiDB:VP01_2869g2"/>